<keyword evidence="1" id="KW-1133">Transmembrane helix</keyword>
<dbReference type="Proteomes" id="UP001139263">
    <property type="component" value="Unassembled WGS sequence"/>
</dbReference>
<feature type="transmembrane region" description="Helical" evidence="1">
    <location>
        <begin position="183"/>
        <end position="199"/>
    </location>
</feature>
<evidence type="ECO:0000313" key="3">
    <source>
        <dbReference type="Proteomes" id="UP001139263"/>
    </source>
</evidence>
<feature type="transmembrane region" description="Helical" evidence="1">
    <location>
        <begin position="211"/>
        <end position="229"/>
    </location>
</feature>
<feature type="transmembrane region" description="Helical" evidence="1">
    <location>
        <begin position="241"/>
        <end position="258"/>
    </location>
</feature>
<name>A0A9X1V690_9BACL</name>
<feature type="transmembrane region" description="Helical" evidence="1">
    <location>
        <begin position="12"/>
        <end position="35"/>
    </location>
</feature>
<feature type="transmembrane region" description="Helical" evidence="1">
    <location>
        <begin position="322"/>
        <end position="344"/>
    </location>
</feature>
<sequence length="353" mass="40192">MSDADSFLSTYYLSLFEFVGAIVFLVIFKVVMLLVMEKMSRSLADDPHPEDLKAKKKVIHIPIPYRIVKHSIATFLLISGLLQIRPSILFVQPATWFAHQQVGVGSPYDSFLTLFIHHGMWINIWSVVIQLSLAGLIWSFDQVTATRIMAGLIFLFGLFTWIYAEDLGRIGAPNPTFLEGSPGTGLLLALTVILLWVPFHSWHTLFVRHMVIYANAGYWFLFAIVQWLPFHSFWSGKGYQMMIALHPIHTPIWLFHLFAQVNLWGVHQGLIATFILGGIPLALAIMWLTTTWRPQLTSFVASSTWMILLILWVVFQSAGFRGAFALALGSQPLLVIWATIPYWMHRKELVTIH</sequence>
<protein>
    <submittedName>
        <fullName evidence="2">Uncharacterized protein</fullName>
    </submittedName>
</protein>
<feature type="transmembrane region" description="Helical" evidence="1">
    <location>
        <begin position="270"/>
        <end position="290"/>
    </location>
</feature>
<evidence type="ECO:0000313" key="2">
    <source>
        <dbReference type="EMBL" id="MCI0182416.1"/>
    </source>
</evidence>
<evidence type="ECO:0000256" key="1">
    <source>
        <dbReference type="SAM" id="Phobius"/>
    </source>
</evidence>
<gene>
    <name evidence="2" type="ORF">MM817_00675</name>
</gene>
<reference evidence="2" key="1">
    <citation type="submission" date="2022-03" db="EMBL/GenBank/DDBJ databases">
        <title>Draft Genome Sequence of Firmicute Strain S0AB, a Heterotrophic Iron/Sulfur-Oxidizing Extreme Acidophile.</title>
        <authorList>
            <person name="Vergara E."/>
            <person name="Pakostova E."/>
            <person name="Johnson D.B."/>
            <person name="Holmes D.S."/>
        </authorList>
    </citation>
    <scope>NUCLEOTIDE SEQUENCE</scope>
    <source>
        <strain evidence="2">S0AB</strain>
    </source>
</reference>
<feature type="transmembrane region" description="Helical" evidence="1">
    <location>
        <begin position="72"/>
        <end position="91"/>
    </location>
</feature>
<feature type="transmembrane region" description="Helical" evidence="1">
    <location>
        <begin position="145"/>
        <end position="163"/>
    </location>
</feature>
<accession>A0A9X1V690</accession>
<keyword evidence="1" id="KW-0472">Membrane</keyword>
<feature type="transmembrane region" description="Helical" evidence="1">
    <location>
        <begin position="296"/>
        <end position="315"/>
    </location>
</feature>
<keyword evidence="3" id="KW-1185">Reference proteome</keyword>
<proteinExistence type="predicted"/>
<organism evidence="2 3">
    <name type="scientific">Sulfoacidibacillus ferrooxidans</name>
    <dbReference type="NCBI Taxonomy" id="2005001"/>
    <lineage>
        <taxon>Bacteria</taxon>
        <taxon>Bacillati</taxon>
        <taxon>Bacillota</taxon>
        <taxon>Bacilli</taxon>
        <taxon>Bacillales</taxon>
        <taxon>Alicyclobacillaceae</taxon>
        <taxon>Sulfoacidibacillus</taxon>
    </lineage>
</organism>
<keyword evidence="1" id="KW-0812">Transmembrane</keyword>
<dbReference type="AlphaFoldDB" id="A0A9X1V690"/>
<dbReference type="RefSeq" id="WP_241712011.1">
    <property type="nucleotide sequence ID" value="NZ_JALBUF010000001.1"/>
</dbReference>
<feature type="transmembrane region" description="Helical" evidence="1">
    <location>
        <begin position="111"/>
        <end position="138"/>
    </location>
</feature>
<comment type="caution">
    <text evidence="2">The sequence shown here is derived from an EMBL/GenBank/DDBJ whole genome shotgun (WGS) entry which is preliminary data.</text>
</comment>
<dbReference type="EMBL" id="JALBUF010000001">
    <property type="protein sequence ID" value="MCI0182416.1"/>
    <property type="molecule type" value="Genomic_DNA"/>
</dbReference>